<sequence>MDRELALKYAPVLYFDHREPFYPVRVGVTVFREPGESPSFRRKIRFTNDTACVIEYAIYWDYDIQHLYELEHVWIYVGQDGEVADAEASFHGKYLKSLLPGRSNVEGKQVRLYSQPGKHAFSPLPELFELLPGMRSAANEDAGIDGLTVPEMFRSRVSADAAIHWLVERHLRSLAFEPSMQFEAYHIPDGLFVDWADLAEEIPVRIERELERLRAKYLE</sequence>
<name>A0ABW3UDW8_9BACL</name>
<evidence type="ECO:0000313" key="1">
    <source>
        <dbReference type="EMBL" id="MFD1219117.1"/>
    </source>
</evidence>
<dbReference type="EMBL" id="JBHTLU010000007">
    <property type="protein sequence ID" value="MFD1219117.1"/>
    <property type="molecule type" value="Genomic_DNA"/>
</dbReference>
<keyword evidence="2" id="KW-1185">Reference proteome</keyword>
<reference evidence="2" key="1">
    <citation type="journal article" date="2019" name="Int. J. Syst. Evol. Microbiol.">
        <title>The Global Catalogue of Microorganisms (GCM) 10K type strain sequencing project: providing services to taxonomists for standard genome sequencing and annotation.</title>
        <authorList>
            <consortium name="The Broad Institute Genomics Platform"/>
            <consortium name="The Broad Institute Genome Sequencing Center for Infectious Disease"/>
            <person name="Wu L."/>
            <person name="Ma J."/>
        </authorList>
    </citation>
    <scope>NUCLEOTIDE SEQUENCE [LARGE SCALE GENOMIC DNA]</scope>
    <source>
        <strain evidence="2">CCUG 53270</strain>
    </source>
</reference>
<dbReference type="Proteomes" id="UP001597180">
    <property type="component" value="Unassembled WGS sequence"/>
</dbReference>
<dbReference type="RefSeq" id="WP_345591513.1">
    <property type="nucleotide sequence ID" value="NZ_BAABJG010000027.1"/>
</dbReference>
<evidence type="ECO:0000313" key="2">
    <source>
        <dbReference type="Proteomes" id="UP001597180"/>
    </source>
</evidence>
<proteinExistence type="predicted"/>
<comment type="caution">
    <text evidence="1">The sequence shown here is derived from an EMBL/GenBank/DDBJ whole genome shotgun (WGS) entry which is preliminary data.</text>
</comment>
<organism evidence="1 2">
    <name type="scientific">Paenibacillus vulneris</name>
    <dbReference type="NCBI Taxonomy" id="1133364"/>
    <lineage>
        <taxon>Bacteria</taxon>
        <taxon>Bacillati</taxon>
        <taxon>Bacillota</taxon>
        <taxon>Bacilli</taxon>
        <taxon>Bacillales</taxon>
        <taxon>Paenibacillaceae</taxon>
        <taxon>Paenibacillus</taxon>
    </lineage>
</organism>
<protein>
    <submittedName>
        <fullName evidence="1">Uncharacterized protein</fullName>
    </submittedName>
</protein>
<accession>A0ABW3UDW8</accession>
<gene>
    <name evidence="1" type="ORF">ACFQ4B_03200</name>
</gene>